<proteinExistence type="predicted"/>
<reference evidence="1 2" key="1">
    <citation type="submission" date="2016-07" db="EMBL/GenBank/DDBJ databases">
        <title>Pervasive Adenine N6-methylation of Active Genes in Fungi.</title>
        <authorList>
            <consortium name="DOE Joint Genome Institute"/>
            <person name="Mondo S.J."/>
            <person name="Dannebaum R.O."/>
            <person name="Kuo R.C."/>
            <person name="Labutti K."/>
            <person name="Haridas S."/>
            <person name="Kuo A."/>
            <person name="Salamov A."/>
            <person name="Ahrendt S.R."/>
            <person name="Lipzen A."/>
            <person name="Sullivan W."/>
            <person name="Andreopoulos W.B."/>
            <person name="Clum A."/>
            <person name="Lindquist E."/>
            <person name="Daum C."/>
            <person name="Ramamoorthy G.K."/>
            <person name="Gryganskyi A."/>
            <person name="Culley D."/>
            <person name="Magnuson J.K."/>
            <person name="James T.Y."/>
            <person name="O'Malley M.A."/>
            <person name="Stajich J.E."/>
            <person name="Spatafora J.W."/>
            <person name="Visel A."/>
            <person name="Grigoriev I.V."/>
        </authorList>
    </citation>
    <scope>NUCLEOTIDE SEQUENCE [LARGE SCALE GENOMIC DNA]</scope>
    <source>
        <strain evidence="1 2">CBS 129021</strain>
    </source>
</reference>
<accession>A0A1Y2E7P0</accession>
<dbReference type="GeneID" id="63774388"/>
<evidence type="ECO:0000313" key="1">
    <source>
        <dbReference type="EMBL" id="ORY67560.1"/>
    </source>
</evidence>
<evidence type="ECO:0000313" key="2">
    <source>
        <dbReference type="Proteomes" id="UP000193689"/>
    </source>
</evidence>
<dbReference type="EMBL" id="MCFJ01000004">
    <property type="protein sequence ID" value="ORY67560.1"/>
    <property type="molecule type" value="Genomic_DNA"/>
</dbReference>
<dbReference type="Proteomes" id="UP000193689">
    <property type="component" value="Unassembled WGS sequence"/>
</dbReference>
<keyword evidence="2" id="KW-1185">Reference proteome</keyword>
<protein>
    <submittedName>
        <fullName evidence="1">Uncharacterized protein</fullName>
    </submittedName>
</protein>
<sequence length="109" mass="12150">MVAIPEAMHFYTGSLFSNSGRAREDEEIRITIHITGALSYQKYIIKLYRALMTFGTTPRGVAAHDRPHSGDEEPILCAGEDMDVGRLKGIPDIYKEVLHDVIDGEEATE</sequence>
<gene>
    <name evidence="1" type="ORF">BCR38DRAFT_407524</name>
</gene>
<dbReference type="AlphaFoldDB" id="A0A1Y2E7P0"/>
<dbReference type="InParanoid" id="A0A1Y2E7P0"/>
<dbReference type="RefSeq" id="XP_040718184.1">
    <property type="nucleotide sequence ID" value="XM_040858176.1"/>
</dbReference>
<organism evidence="1 2">
    <name type="scientific">Pseudomassariella vexata</name>
    <dbReference type="NCBI Taxonomy" id="1141098"/>
    <lineage>
        <taxon>Eukaryota</taxon>
        <taxon>Fungi</taxon>
        <taxon>Dikarya</taxon>
        <taxon>Ascomycota</taxon>
        <taxon>Pezizomycotina</taxon>
        <taxon>Sordariomycetes</taxon>
        <taxon>Xylariomycetidae</taxon>
        <taxon>Amphisphaeriales</taxon>
        <taxon>Pseudomassariaceae</taxon>
        <taxon>Pseudomassariella</taxon>
    </lineage>
</organism>
<name>A0A1Y2E7P0_9PEZI</name>
<dbReference type="OrthoDB" id="413008at2759"/>
<comment type="caution">
    <text evidence="1">The sequence shown here is derived from an EMBL/GenBank/DDBJ whole genome shotgun (WGS) entry which is preliminary data.</text>
</comment>